<dbReference type="InterPro" id="IPR050680">
    <property type="entry name" value="YpeA/RimI_acetyltransf"/>
</dbReference>
<dbReference type="PROSITE" id="PS51186">
    <property type="entry name" value="GNAT"/>
    <property type="match status" value="1"/>
</dbReference>
<dbReference type="EMBL" id="FOIL01000022">
    <property type="protein sequence ID" value="SET51694.1"/>
    <property type="molecule type" value="Genomic_DNA"/>
</dbReference>
<proteinExistence type="inferred from homology"/>
<organism evidence="6 7">
    <name type="scientific">[Clostridium] aminophilum</name>
    <dbReference type="NCBI Taxonomy" id="1526"/>
    <lineage>
        <taxon>Bacteria</taxon>
        <taxon>Bacillati</taxon>
        <taxon>Bacillota</taxon>
        <taxon>Clostridia</taxon>
        <taxon>Lachnospirales</taxon>
        <taxon>Lachnospiraceae</taxon>
    </lineage>
</organism>
<dbReference type="PANTHER" id="PTHR43420:SF44">
    <property type="entry name" value="ACETYLTRANSFERASE YPEA"/>
    <property type="match status" value="1"/>
</dbReference>
<evidence type="ECO:0000259" key="5">
    <source>
        <dbReference type="PROSITE" id="PS51186"/>
    </source>
</evidence>
<dbReference type="GO" id="GO:0008080">
    <property type="term" value="F:N-acetyltransferase activity"/>
    <property type="evidence" value="ECO:0007669"/>
    <property type="project" value="InterPro"/>
</dbReference>
<accession>A0A1I0F122</accession>
<keyword evidence="3 6" id="KW-0808">Transferase</keyword>
<keyword evidence="2" id="KW-0963">Cytoplasm</keyword>
<evidence type="ECO:0000256" key="3">
    <source>
        <dbReference type="ARBA" id="ARBA00022679"/>
    </source>
</evidence>
<evidence type="ECO:0000256" key="2">
    <source>
        <dbReference type="ARBA" id="ARBA00022490"/>
    </source>
</evidence>
<dbReference type="InterPro" id="IPR006464">
    <property type="entry name" value="AcTrfase_RimI/Ard1"/>
</dbReference>
<evidence type="ECO:0000313" key="6">
    <source>
        <dbReference type="EMBL" id="SET51694.1"/>
    </source>
</evidence>
<reference evidence="6 7" key="1">
    <citation type="submission" date="2016-10" db="EMBL/GenBank/DDBJ databases">
        <authorList>
            <person name="de Groot N.N."/>
        </authorList>
    </citation>
    <scope>NUCLEOTIDE SEQUENCE [LARGE SCALE GENOMIC DNA]</scope>
    <source>
        <strain evidence="6 7">KH1P1</strain>
    </source>
</reference>
<dbReference type="RefSeq" id="WP_074649540.1">
    <property type="nucleotide sequence ID" value="NZ_FOIL01000022.1"/>
</dbReference>
<evidence type="ECO:0000256" key="1">
    <source>
        <dbReference type="ARBA" id="ARBA00005395"/>
    </source>
</evidence>
<dbReference type="Gene3D" id="3.40.630.30">
    <property type="match status" value="1"/>
</dbReference>
<protein>
    <submittedName>
        <fullName evidence="6">Ribosomal-protein-alanine N-acetyltransferase</fullName>
    </submittedName>
</protein>
<dbReference type="AlphaFoldDB" id="A0A1I0F122"/>
<dbReference type="InterPro" id="IPR000182">
    <property type="entry name" value="GNAT_dom"/>
</dbReference>
<feature type="domain" description="N-acetyltransferase" evidence="5">
    <location>
        <begin position="10"/>
        <end position="176"/>
    </location>
</feature>
<dbReference type="Proteomes" id="UP000199820">
    <property type="component" value="Unassembled WGS sequence"/>
</dbReference>
<dbReference type="STRING" id="1526.SAMN02910262_01521"/>
<evidence type="ECO:0000256" key="4">
    <source>
        <dbReference type="ARBA" id="ARBA00023315"/>
    </source>
</evidence>
<sequence>MDQNSTGPEYEIRRMRAEDLPSVSALEKTCFTEPWSDATLRSILESRLDTLWVLLSPCTGTDPDSAADGRIGDASDNAPAPQIIGYLNYREIAGEGELDRVCVLPEYRGQRLGEKLLVVMLEYAKDRGVGDITLEVRAGNEPAKGLYEKYGFRTEGVRKNYYTHPTEDALIMWKHE</sequence>
<comment type="similarity">
    <text evidence="1">Belongs to the acetyltransferase family. RimI subfamily.</text>
</comment>
<evidence type="ECO:0000313" key="7">
    <source>
        <dbReference type="Proteomes" id="UP000199820"/>
    </source>
</evidence>
<dbReference type="CDD" id="cd04301">
    <property type="entry name" value="NAT_SF"/>
    <property type="match status" value="1"/>
</dbReference>
<dbReference type="SUPFAM" id="SSF55729">
    <property type="entry name" value="Acyl-CoA N-acyltransferases (Nat)"/>
    <property type="match status" value="1"/>
</dbReference>
<name>A0A1I0F122_9FIRM</name>
<gene>
    <name evidence="6" type="ORF">SAMN04487771_102238</name>
</gene>
<dbReference type="Pfam" id="PF00583">
    <property type="entry name" value="Acetyltransf_1"/>
    <property type="match status" value="1"/>
</dbReference>
<keyword evidence="7" id="KW-1185">Reference proteome</keyword>
<dbReference type="PANTHER" id="PTHR43420">
    <property type="entry name" value="ACETYLTRANSFERASE"/>
    <property type="match status" value="1"/>
</dbReference>
<keyword evidence="4" id="KW-0012">Acyltransferase</keyword>
<dbReference type="InterPro" id="IPR016181">
    <property type="entry name" value="Acyl_CoA_acyltransferase"/>
</dbReference>
<dbReference type="NCBIfam" id="TIGR01575">
    <property type="entry name" value="rimI"/>
    <property type="match status" value="1"/>
</dbReference>